<accession>A0A9N9NSX0</accession>
<organism evidence="2 3">
    <name type="scientific">Dentiscutata erythropus</name>
    <dbReference type="NCBI Taxonomy" id="1348616"/>
    <lineage>
        <taxon>Eukaryota</taxon>
        <taxon>Fungi</taxon>
        <taxon>Fungi incertae sedis</taxon>
        <taxon>Mucoromycota</taxon>
        <taxon>Glomeromycotina</taxon>
        <taxon>Glomeromycetes</taxon>
        <taxon>Diversisporales</taxon>
        <taxon>Gigasporaceae</taxon>
        <taxon>Dentiscutata</taxon>
    </lineage>
</organism>
<comment type="caution">
    <text evidence="2">The sequence shown here is derived from an EMBL/GenBank/DDBJ whole genome shotgun (WGS) entry which is preliminary data.</text>
</comment>
<dbReference type="OrthoDB" id="2422081at2759"/>
<gene>
    <name evidence="2" type="ORF">DERYTH_LOCUS17190</name>
</gene>
<dbReference type="EMBL" id="CAJVPY010015914">
    <property type="protein sequence ID" value="CAG8754409.1"/>
    <property type="molecule type" value="Genomic_DNA"/>
</dbReference>
<proteinExistence type="predicted"/>
<name>A0A9N9NSX0_9GLOM</name>
<keyword evidence="3" id="KW-1185">Reference proteome</keyword>
<evidence type="ECO:0000256" key="1">
    <source>
        <dbReference type="SAM" id="Coils"/>
    </source>
</evidence>
<feature type="coiled-coil region" evidence="1">
    <location>
        <begin position="31"/>
        <end position="58"/>
    </location>
</feature>
<protein>
    <submittedName>
        <fullName evidence="2">26591_t:CDS:1</fullName>
    </submittedName>
</protein>
<reference evidence="2" key="1">
    <citation type="submission" date="2021-06" db="EMBL/GenBank/DDBJ databases">
        <authorList>
            <person name="Kallberg Y."/>
            <person name="Tangrot J."/>
            <person name="Rosling A."/>
        </authorList>
    </citation>
    <scope>NUCLEOTIDE SEQUENCE</scope>
    <source>
        <strain evidence="2">MA453B</strain>
    </source>
</reference>
<keyword evidence="1" id="KW-0175">Coiled coil</keyword>
<sequence length="259" mass="30864">MSYGEIGNEIYIKVFQEYFNKYPDPPSDEHKIKLQEKLKEFDQKIKKYLNRNLIQEERVCNHKKKEYKKQVFDHIKKEENKENLTDEEITTYLVYSLVVADRLKVKTKFEPPKNLERLTSLISEYDGSIEKYRDWRNQLENAFKALRLGDLIIFERYSGTPKKRYTLRERNYDSTRADAHECRWSTEIMQTVFAIIRTKLRKNALEVFDTEIATINCYFRSNLDNANDLKDAENYLIKAINYLQAAGAGMLQQQQKKQG</sequence>
<dbReference type="Proteomes" id="UP000789405">
    <property type="component" value="Unassembled WGS sequence"/>
</dbReference>
<dbReference type="AlphaFoldDB" id="A0A9N9NSX0"/>
<evidence type="ECO:0000313" key="2">
    <source>
        <dbReference type="EMBL" id="CAG8754409.1"/>
    </source>
</evidence>
<evidence type="ECO:0000313" key="3">
    <source>
        <dbReference type="Proteomes" id="UP000789405"/>
    </source>
</evidence>